<feature type="transmembrane region" description="Helical" evidence="7">
    <location>
        <begin position="183"/>
        <end position="206"/>
    </location>
</feature>
<name>A0A0K0GQ42_XANOP</name>
<keyword evidence="6 7" id="KW-0472">Membrane</keyword>
<dbReference type="InterPro" id="IPR003439">
    <property type="entry name" value="ABC_transporter-like_ATP-bd"/>
</dbReference>
<evidence type="ECO:0000313" key="11">
    <source>
        <dbReference type="Proteomes" id="UP000001740"/>
    </source>
</evidence>
<dbReference type="KEGG" id="xop:PXO_02986"/>
<organism evidence="10 11">
    <name type="scientific">Xanthomonas oryzae pv. oryzae (strain PXO99A)</name>
    <dbReference type="NCBI Taxonomy" id="360094"/>
    <lineage>
        <taxon>Bacteria</taxon>
        <taxon>Pseudomonadati</taxon>
        <taxon>Pseudomonadota</taxon>
        <taxon>Gammaproteobacteria</taxon>
        <taxon>Lysobacterales</taxon>
        <taxon>Lysobacteraceae</taxon>
        <taxon>Xanthomonas</taxon>
    </lineage>
</organism>
<feature type="transmembrane region" description="Helical" evidence="7">
    <location>
        <begin position="149"/>
        <end position="168"/>
    </location>
</feature>
<reference evidence="10 11" key="1">
    <citation type="journal article" date="2008" name="BMC Genomics">
        <title>Genome sequence and rapid evolution of the rice pathogen Xanthomonas oryzae pv. oryzae PXO99A.</title>
        <authorList>
            <person name="Salzberg S.L."/>
            <person name="Sommer D.D."/>
            <person name="Schatz M.C."/>
            <person name="Phillippy A.M."/>
            <person name="Rabinowicz P.D."/>
            <person name="Tsuge S."/>
            <person name="Furutani A."/>
            <person name="Ochiai H."/>
            <person name="Delcher A.L."/>
            <person name="Kelley D."/>
            <person name="Madupu R."/>
            <person name="Puiu D."/>
            <person name="Radune D."/>
            <person name="Shumway M."/>
            <person name="Trapnell C."/>
            <person name="Aparna G."/>
            <person name="Jha G."/>
            <person name="Pandey A."/>
            <person name="Patil P.B."/>
            <person name="Ishihara H."/>
            <person name="Meyer D.F."/>
            <person name="Szurek B."/>
            <person name="Verdier V."/>
            <person name="Koebnik R."/>
            <person name="Dow J.M."/>
            <person name="Ryan R.P."/>
            <person name="Hirata H."/>
            <person name="Tsuyumu S."/>
            <person name="Won Lee S."/>
            <person name="Seo Y.S."/>
            <person name="Sriariyanum M."/>
            <person name="Ronald P.C."/>
            <person name="Sonti R.V."/>
            <person name="Van Sluys M.A."/>
            <person name="Leach J.E."/>
            <person name="White F.F."/>
            <person name="Bogdanove A.J."/>
        </authorList>
    </citation>
    <scope>NUCLEOTIDE SEQUENCE [LARGE SCALE GENOMIC DNA]</scope>
    <source>
        <strain evidence="10 11">PXO99A</strain>
    </source>
</reference>
<protein>
    <submittedName>
        <fullName evidence="10">ABC transporter, ATP-binding protein</fullName>
    </submittedName>
</protein>
<dbReference type="AlphaFoldDB" id="A0A0K0GQ42"/>
<feature type="domain" description="ABC transmembrane type-1" evidence="9">
    <location>
        <begin position="151"/>
        <end position="430"/>
    </location>
</feature>
<dbReference type="Pfam" id="PF00664">
    <property type="entry name" value="ABC_membrane"/>
    <property type="match status" value="1"/>
</dbReference>
<sequence>MTAACIHGHRGLSKQVERGCLLLLRGQREMQANDVAHKDMAWLEGEDLITQEFMFRGQRFIFSTDSRFLVEYGRPYIALVGRFAYYVVPQRWRTDRVVPLAHDAPETGAEGLVAATGFVVRDSYSSMHLPEKFRLRDAIVQLTGIRNSYMAIISVTICIEILMLLGPIQTQWIIDQAIPTSDIGMVMFIAFVFLLIASLQSGLMVFRSHMLDRLRVGAELSWTVEVYQRVLGDGVATVNSTVGRKLQIFRSVQNILSTVSSAALASLFDGLMAFFLLTLVAYVDAWLALVLVVAVTVYSIVKFAKMKTSERARRFMHERTSSQSSLMVEAVRGSANIRSFLAEANFARRFLEVSRDLAVRTEYLERQGGALSQLNFWILSVQRTIVVGVSASQVIAGKATIGSLFVLIVYSQQFTKRMAGLIDKIADLRGLRAQLDNINSVPALRRQEREVAASVAGGDGSLCLEDVAFIYDERQILKDVSLRMERASRLVVTGPSGAGKSTLVKIILGQLLPTSGALLRDGKDCLVCDCGEWIRGIGSVQQDDMLFTGTVLENITMFNATPQLERAMRCCRLACIDSEIESLRMGYYEIINPASPKLSRGQQQRILIARALYHTEDLVILDEALANIDLRTCEKIIDNIFKEDFGVLIITHDKNIVEMFPDRIFLE</sequence>
<proteinExistence type="predicted"/>
<dbReference type="GO" id="GO:0016887">
    <property type="term" value="F:ATP hydrolysis activity"/>
    <property type="evidence" value="ECO:0007669"/>
    <property type="project" value="InterPro"/>
</dbReference>
<dbReference type="EMBL" id="CP000967">
    <property type="protein sequence ID" value="ACD61232.1"/>
    <property type="molecule type" value="Genomic_DNA"/>
</dbReference>
<dbReference type="Gene3D" id="1.20.1560.10">
    <property type="entry name" value="ABC transporter type 1, transmembrane domain"/>
    <property type="match status" value="1"/>
</dbReference>
<feature type="transmembrane region" description="Helical" evidence="7">
    <location>
        <begin position="285"/>
        <end position="304"/>
    </location>
</feature>
<dbReference type="Pfam" id="PF00005">
    <property type="entry name" value="ABC_tran"/>
    <property type="match status" value="1"/>
</dbReference>
<dbReference type="SMART" id="SM00382">
    <property type="entry name" value="AAA"/>
    <property type="match status" value="1"/>
</dbReference>
<dbReference type="InterPro" id="IPR011527">
    <property type="entry name" value="ABC1_TM_dom"/>
</dbReference>
<dbReference type="GO" id="GO:0005524">
    <property type="term" value="F:ATP binding"/>
    <property type="evidence" value="ECO:0007669"/>
    <property type="project" value="UniProtKB-KW"/>
</dbReference>
<evidence type="ECO:0000256" key="2">
    <source>
        <dbReference type="ARBA" id="ARBA00022692"/>
    </source>
</evidence>
<keyword evidence="4 10" id="KW-0067">ATP-binding</keyword>
<comment type="subcellular location">
    <subcellularLocation>
        <location evidence="1">Cell membrane</location>
        <topology evidence="1">Multi-pass membrane protein</topology>
    </subcellularLocation>
</comment>
<dbReference type="PANTHER" id="PTHR24221:SF606">
    <property type="entry name" value="COLICIN V SECRETION-PROCESSING ATP-BINDING PROTEIN"/>
    <property type="match status" value="1"/>
</dbReference>
<dbReference type="InterPro" id="IPR039421">
    <property type="entry name" value="Type_1_exporter"/>
</dbReference>
<dbReference type="PANTHER" id="PTHR24221">
    <property type="entry name" value="ATP-BINDING CASSETTE SUB-FAMILY B"/>
    <property type="match status" value="1"/>
</dbReference>
<evidence type="ECO:0000259" key="9">
    <source>
        <dbReference type="PROSITE" id="PS50929"/>
    </source>
</evidence>
<evidence type="ECO:0000256" key="7">
    <source>
        <dbReference type="SAM" id="Phobius"/>
    </source>
</evidence>
<dbReference type="InterPro" id="IPR003593">
    <property type="entry name" value="AAA+_ATPase"/>
</dbReference>
<evidence type="ECO:0000256" key="6">
    <source>
        <dbReference type="ARBA" id="ARBA00023136"/>
    </source>
</evidence>
<dbReference type="SUPFAM" id="SSF90123">
    <property type="entry name" value="ABC transporter transmembrane region"/>
    <property type="match status" value="1"/>
</dbReference>
<keyword evidence="3" id="KW-0547">Nucleotide-binding</keyword>
<dbReference type="Proteomes" id="UP000001740">
    <property type="component" value="Chromosome"/>
</dbReference>
<gene>
    <name evidence="10" type="ordered locus">PXO_02986</name>
</gene>
<keyword evidence="5 7" id="KW-1133">Transmembrane helix</keyword>
<evidence type="ECO:0000313" key="10">
    <source>
        <dbReference type="EMBL" id="ACD61232.1"/>
    </source>
</evidence>
<evidence type="ECO:0000256" key="3">
    <source>
        <dbReference type="ARBA" id="ARBA00022741"/>
    </source>
</evidence>
<dbReference type="eggNOG" id="COG2274">
    <property type="taxonomic scope" value="Bacteria"/>
</dbReference>
<dbReference type="PROSITE" id="PS50929">
    <property type="entry name" value="ABC_TM1F"/>
    <property type="match status" value="1"/>
</dbReference>
<evidence type="ECO:0000259" key="8">
    <source>
        <dbReference type="PROSITE" id="PS50893"/>
    </source>
</evidence>
<evidence type="ECO:0000256" key="1">
    <source>
        <dbReference type="ARBA" id="ARBA00004651"/>
    </source>
</evidence>
<dbReference type="GO" id="GO:0140359">
    <property type="term" value="F:ABC-type transporter activity"/>
    <property type="evidence" value="ECO:0007669"/>
    <property type="project" value="InterPro"/>
</dbReference>
<dbReference type="GO" id="GO:0034040">
    <property type="term" value="F:ATPase-coupled lipid transmembrane transporter activity"/>
    <property type="evidence" value="ECO:0007669"/>
    <property type="project" value="TreeGrafter"/>
</dbReference>
<accession>A0A0K0GQ42</accession>
<dbReference type="GO" id="GO:0005886">
    <property type="term" value="C:plasma membrane"/>
    <property type="evidence" value="ECO:0007669"/>
    <property type="project" value="UniProtKB-SubCell"/>
</dbReference>
<dbReference type="Gene3D" id="3.40.50.300">
    <property type="entry name" value="P-loop containing nucleotide triphosphate hydrolases"/>
    <property type="match status" value="1"/>
</dbReference>
<evidence type="ECO:0000256" key="5">
    <source>
        <dbReference type="ARBA" id="ARBA00022989"/>
    </source>
</evidence>
<dbReference type="HOGENOM" id="CLU_411566_0_0_6"/>
<dbReference type="InterPro" id="IPR036640">
    <property type="entry name" value="ABC1_TM_sf"/>
</dbReference>
<dbReference type="InterPro" id="IPR027417">
    <property type="entry name" value="P-loop_NTPase"/>
</dbReference>
<dbReference type="PROSITE" id="PS50893">
    <property type="entry name" value="ABC_TRANSPORTER_2"/>
    <property type="match status" value="1"/>
</dbReference>
<feature type="transmembrane region" description="Helical" evidence="7">
    <location>
        <begin position="255"/>
        <end position="279"/>
    </location>
</feature>
<keyword evidence="2 7" id="KW-0812">Transmembrane</keyword>
<evidence type="ECO:0000256" key="4">
    <source>
        <dbReference type="ARBA" id="ARBA00022840"/>
    </source>
</evidence>
<feature type="domain" description="ABC transporter" evidence="8">
    <location>
        <begin position="462"/>
        <end position="666"/>
    </location>
</feature>
<dbReference type="SUPFAM" id="SSF52540">
    <property type="entry name" value="P-loop containing nucleoside triphosphate hydrolases"/>
    <property type="match status" value="1"/>
</dbReference>